<organism evidence="2 3">
    <name type="scientific">Caenorhabditis nigoni</name>
    <dbReference type="NCBI Taxonomy" id="1611254"/>
    <lineage>
        <taxon>Eukaryota</taxon>
        <taxon>Metazoa</taxon>
        <taxon>Ecdysozoa</taxon>
        <taxon>Nematoda</taxon>
        <taxon>Chromadorea</taxon>
        <taxon>Rhabditida</taxon>
        <taxon>Rhabditina</taxon>
        <taxon>Rhabditomorpha</taxon>
        <taxon>Rhabditoidea</taxon>
        <taxon>Rhabditidae</taxon>
        <taxon>Peloderinae</taxon>
        <taxon>Caenorhabditis</taxon>
    </lineage>
</organism>
<keyword evidence="3" id="KW-1185">Reference proteome</keyword>
<dbReference type="SUPFAM" id="SSF54236">
    <property type="entry name" value="Ubiquitin-like"/>
    <property type="match status" value="1"/>
</dbReference>
<accession>A0A2G5T8Y6</accession>
<proteinExistence type="predicted"/>
<dbReference type="EMBL" id="PDUG01000005">
    <property type="protein sequence ID" value="PIC23546.1"/>
    <property type="molecule type" value="Genomic_DNA"/>
</dbReference>
<protein>
    <recommendedName>
        <fullName evidence="1">Ubiquitin-like domain-containing protein</fullName>
    </recommendedName>
</protein>
<gene>
    <name evidence="2" type="primary">Cnig_chr_V.g17218</name>
    <name evidence="2" type="ORF">B9Z55_017218</name>
</gene>
<name>A0A2G5T8Y6_9PELO</name>
<comment type="caution">
    <text evidence="2">The sequence shown here is derived from an EMBL/GenBank/DDBJ whole genome shotgun (WGS) entry which is preliminary data.</text>
</comment>
<dbReference type="Gene3D" id="3.10.20.90">
    <property type="entry name" value="Phosphatidylinositol 3-kinase Catalytic Subunit, Chain A, domain 1"/>
    <property type="match status" value="1"/>
</dbReference>
<evidence type="ECO:0000259" key="1">
    <source>
        <dbReference type="PROSITE" id="PS50053"/>
    </source>
</evidence>
<reference evidence="3" key="1">
    <citation type="submission" date="2017-10" db="EMBL/GenBank/DDBJ databases">
        <title>Rapid genome shrinkage in a self-fertile nematode reveals novel sperm competition proteins.</title>
        <authorList>
            <person name="Yin D."/>
            <person name="Schwarz E.M."/>
            <person name="Thomas C.G."/>
            <person name="Felde R.L."/>
            <person name="Korf I.F."/>
            <person name="Cutter A.D."/>
            <person name="Schartner C.M."/>
            <person name="Ralston E.J."/>
            <person name="Meyer B.J."/>
            <person name="Haag E.S."/>
        </authorList>
    </citation>
    <scope>NUCLEOTIDE SEQUENCE [LARGE SCALE GENOMIC DNA]</scope>
    <source>
        <strain evidence="3">JU1422</strain>
    </source>
</reference>
<evidence type="ECO:0000313" key="2">
    <source>
        <dbReference type="EMBL" id="PIC23546.1"/>
    </source>
</evidence>
<dbReference type="CDD" id="cd17039">
    <property type="entry name" value="Ubl_ubiquitin_like"/>
    <property type="match status" value="1"/>
</dbReference>
<sequence length="141" mass="16520">MSLKPIRKLFLQCLGPSRSSKTGDISDIPTRKTADELEWEQRQKFVVEIPKNAFRFYLEVKIQGQSHLLEMWSFDKVFDIKAQIMIHHKIPFESIVVLKGNTFLEDDKTLEHYGIGINGTVQIRIRPDFRKPKARNIIYCD</sequence>
<dbReference type="InterPro" id="IPR000626">
    <property type="entry name" value="Ubiquitin-like_dom"/>
</dbReference>
<feature type="domain" description="Ubiquitin-like" evidence="1">
    <location>
        <begin position="56"/>
        <end position="126"/>
    </location>
</feature>
<dbReference type="Pfam" id="PF00240">
    <property type="entry name" value="ubiquitin"/>
    <property type="match status" value="1"/>
</dbReference>
<evidence type="ECO:0000313" key="3">
    <source>
        <dbReference type="Proteomes" id="UP000230233"/>
    </source>
</evidence>
<dbReference type="PROSITE" id="PS50053">
    <property type="entry name" value="UBIQUITIN_2"/>
    <property type="match status" value="1"/>
</dbReference>
<dbReference type="AlphaFoldDB" id="A0A2G5T8Y6"/>
<dbReference type="SMART" id="SM00213">
    <property type="entry name" value="UBQ"/>
    <property type="match status" value="1"/>
</dbReference>
<dbReference type="Proteomes" id="UP000230233">
    <property type="component" value="Chromosome V"/>
</dbReference>
<dbReference type="OrthoDB" id="428577at2759"/>
<dbReference type="InterPro" id="IPR029071">
    <property type="entry name" value="Ubiquitin-like_domsf"/>
</dbReference>